<keyword evidence="2" id="KW-0378">Hydrolase</keyword>
<proteinExistence type="predicted"/>
<dbReference type="EMBL" id="LJCR01000030">
    <property type="protein sequence ID" value="KPV54625.1"/>
    <property type="molecule type" value="Genomic_DNA"/>
</dbReference>
<accession>A0A0P9DME4</accession>
<organism evidence="2 3">
    <name type="scientific">Kouleothrix aurantiaca</name>
    <dbReference type="NCBI Taxonomy" id="186479"/>
    <lineage>
        <taxon>Bacteria</taxon>
        <taxon>Bacillati</taxon>
        <taxon>Chloroflexota</taxon>
        <taxon>Chloroflexia</taxon>
        <taxon>Chloroflexales</taxon>
        <taxon>Roseiflexineae</taxon>
        <taxon>Roseiflexaceae</taxon>
        <taxon>Kouleothrix</taxon>
    </lineage>
</organism>
<gene>
    <name evidence="2" type="ORF">SE17_02580</name>
</gene>
<dbReference type="InterPro" id="IPR052892">
    <property type="entry name" value="NA-targeting_endonuclease"/>
</dbReference>
<comment type="caution">
    <text evidence="2">The sequence shown here is derived from an EMBL/GenBank/DDBJ whole genome shotgun (WGS) entry which is preliminary data.</text>
</comment>
<sequence>MVFVLSSDGVPLDPCHEARARKLLKAGRAAVWKRYPFTIRLKDRLAAEAISHEHRLKIDPGSKTTGIVIVQEETARVVWAGELTHRGQQIRDALLRRRQIRCSRRQRKTRYRPVRFLNRRRRAGWLAPSLAHRALTTTTWVRRLRALCPITTISMELVRFDTQAMEHPEISGTEYQRGTLFGWDVWNYLLAKWGHRCAYCGATGVPLEQEHLIPRSRGGSDRITNLTIACRPCNERKGNQTAAEFGFPHLMAQARAPLKDAAAVNSVRWAIYQHLLATGLPVEVGTGGRTKWNRARLGYTKAHWRDAAVVGASTPDDLRVAVASVLLIAAAGHGRRQMCGTNASGFPIRHRRRQKQWFGFRSGDLVRAVIPSGKYAGRHVGRIAVRSRPSFKLNGFDVHPKYLTLVQRADGYCYFTHNLAKTGTVRN</sequence>
<dbReference type="Pfam" id="PF14239">
    <property type="entry name" value="RRXRR"/>
    <property type="match status" value="1"/>
</dbReference>
<evidence type="ECO:0000259" key="1">
    <source>
        <dbReference type="SMART" id="SM00507"/>
    </source>
</evidence>
<evidence type="ECO:0000313" key="2">
    <source>
        <dbReference type="EMBL" id="KPV54625.1"/>
    </source>
</evidence>
<dbReference type="Pfam" id="PF14279">
    <property type="entry name" value="HNH_5"/>
    <property type="match status" value="1"/>
</dbReference>
<dbReference type="InterPro" id="IPR025938">
    <property type="entry name" value="RRXRR_dom"/>
</dbReference>
<name>A0A0P9DME4_9CHLR</name>
<evidence type="ECO:0000313" key="3">
    <source>
        <dbReference type="Proteomes" id="UP000050509"/>
    </source>
</evidence>
<keyword evidence="2" id="KW-0255">Endonuclease</keyword>
<keyword evidence="3" id="KW-1185">Reference proteome</keyword>
<dbReference type="InterPro" id="IPR003615">
    <property type="entry name" value="HNH_nuc"/>
</dbReference>
<dbReference type="InterPro" id="IPR029471">
    <property type="entry name" value="HNH_5"/>
</dbReference>
<dbReference type="PANTHER" id="PTHR33877">
    <property type="entry name" value="SLL1193 PROTEIN"/>
    <property type="match status" value="1"/>
</dbReference>
<keyword evidence="2" id="KW-0540">Nuclease</keyword>
<dbReference type="Proteomes" id="UP000050509">
    <property type="component" value="Unassembled WGS sequence"/>
</dbReference>
<protein>
    <submittedName>
        <fullName evidence="2">HNH endonuclease</fullName>
    </submittedName>
</protein>
<dbReference type="SMART" id="SM00507">
    <property type="entry name" value="HNHc"/>
    <property type="match status" value="1"/>
</dbReference>
<dbReference type="Gene3D" id="1.10.30.50">
    <property type="match status" value="1"/>
</dbReference>
<feature type="domain" description="HNH nuclease" evidence="1">
    <location>
        <begin position="184"/>
        <end position="235"/>
    </location>
</feature>
<dbReference type="CDD" id="cd00085">
    <property type="entry name" value="HNHc"/>
    <property type="match status" value="1"/>
</dbReference>
<dbReference type="GO" id="GO:0004519">
    <property type="term" value="F:endonuclease activity"/>
    <property type="evidence" value="ECO:0007669"/>
    <property type="project" value="UniProtKB-KW"/>
</dbReference>
<dbReference type="NCBIfam" id="NF040563">
    <property type="entry name" value="guided_IscB"/>
    <property type="match status" value="1"/>
</dbReference>
<dbReference type="AlphaFoldDB" id="A0A0P9DME4"/>
<dbReference type="PATRIC" id="fig|186479.3.peg.6252"/>
<reference evidence="2 3" key="1">
    <citation type="submission" date="2015-09" db="EMBL/GenBank/DDBJ databases">
        <title>Draft genome sequence of Kouleothrix aurantiaca JCM 19913.</title>
        <authorList>
            <person name="Hemp J."/>
        </authorList>
    </citation>
    <scope>NUCLEOTIDE SEQUENCE [LARGE SCALE GENOMIC DNA]</scope>
    <source>
        <strain evidence="2 3">COM-B</strain>
    </source>
</reference>
<dbReference type="PANTHER" id="PTHR33877:SF2">
    <property type="entry name" value="OS07G0170200 PROTEIN"/>
    <property type="match status" value="1"/>
</dbReference>
<dbReference type="InterPro" id="IPR047693">
    <property type="entry name" value="RNA-guided_IscB-like"/>
</dbReference>